<evidence type="ECO:0000256" key="7">
    <source>
        <dbReference type="ARBA" id="ARBA00022889"/>
    </source>
</evidence>
<evidence type="ECO:0000256" key="3">
    <source>
        <dbReference type="ARBA" id="ARBA00022692"/>
    </source>
</evidence>
<reference evidence="13" key="1">
    <citation type="submission" date="2025-08" db="UniProtKB">
        <authorList>
            <consortium name="RefSeq"/>
        </authorList>
    </citation>
    <scope>IDENTIFICATION</scope>
    <source>
        <strain evidence="13">Wakin</strain>
        <tissue evidence="13">Muscle</tissue>
    </source>
</reference>
<evidence type="ECO:0000313" key="12">
    <source>
        <dbReference type="Proteomes" id="UP000515129"/>
    </source>
</evidence>
<dbReference type="AlphaFoldDB" id="A0A6P6MPN0"/>
<dbReference type="GO" id="GO:0009653">
    <property type="term" value="P:anatomical structure morphogenesis"/>
    <property type="evidence" value="ECO:0007669"/>
    <property type="project" value="UniProtKB-ARBA"/>
</dbReference>
<dbReference type="GeneID" id="113069740"/>
<dbReference type="PANTHER" id="PTHR24027">
    <property type="entry name" value="CADHERIN-23"/>
    <property type="match status" value="1"/>
</dbReference>
<dbReference type="FunFam" id="2.60.40.60:FF:000060">
    <property type="entry name" value="Putative cadherin-23"/>
    <property type="match status" value="1"/>
</dbReference>
<dbReference type="FunFam" id="2.60.40.60:FF:000147">
    <property type="entry name" value="Cadherin 23"/>
    <property type="match status" value="1"/>
</dbReference>
<keyword evidence="12" id="KW-1185">Reference proteome</keyword>
<sequence>MSTCGGTSITQLQAIDPDGEPLIFGVVGEEAMRYFAVQETTGVVWLRQPLDRETKSEMEVEFSVSDSQGVVKNKVSIQIGDVNDNAPSFLNQPYSVQIPENTPVGTSVFMVNATDPDQGAGGSVLFSFQPLSPFFSIDGARGIVTVARALDYETTTAYQLTVNATDQDKRRPLSSLANLAITITDIQDMDPIFTNLPYSTNIMEDAPPGYEVRRIRAIDQDLGRPRGIGYTIISGNTNSMFALDYISGSLTVSGQLDRENPLYSSGFTITVKATELNDDRTPSSATVMTTFTILLIDKNDNPPRFNSSEYRVLIPELAQVGFALPLYIQVEDKDEGVNSMFQVVLTGNNSEHFSISPTSVQGRADLRVRVAVPLDYETIRSYSFSLYANESLSEHVGFARVFIDLINENDNRPIFSQALYNISLLESTAVGTSLLQIKATDNDIGTFGVVRYYFSDEPDQ</sequence>
<keyword evidence="3" id="KW-0812">Transmembrane</keyword>
<dbReference type="Pfam" id="PF00028">
    <property type="entry name" value="Cadherin"/>
    <property type="match status" value="4"/>
</dbReference>
<dbReference type="GO" id="GO:0005509">
    <property type="term" value="F:calcium ion binding"/>
    <property type="evidence" value="ECO:0007669"/>
    <property type="project" value="UniProtKB-UniRule"/>
</dbReference>
<evidence type="ECO:0000256" key="4">
    <source>
        <dbReference type="ARBA" id="ARBA00022729"/>
    </source>
</evidence>
<evidence type="ECO:0000256" key="6">
    <source>
        <dbReference type="ARBA" id="ARBA00022837"/>
    </source>
</evidence>
<evidence type="ECO:0000256" key="1">
    <source>
        <dbReference type="ARBA" id="ARBA00004251"/>
    </source>
</evidence>
<dbReference type="KEGG" id="caua:113069740"/>
<dbReference type="InterPro" id="IPR002126">
    <property type="entry name" value="Cadherin-like_dom"/>
</dbReference>
<protein>
    <submittedName>
        <fullName evidence="13">Cadherin-23-like</fullName>
    </submittedName>
</protein>
<dbReference type="InterPro" id="IPR020894">
    <property type="entry name" value="Cadherin_CS"/>
</dbReference>
<dbReference type="PROSITE" id="PS00232">
    <property type="entry name" value="CADHERIN_1"/>
    <property type="match status" value="2"/>
</dbReference>
<keyword evidence="6 10" id="KW-0106">Calcium</keyword>
<dbReference type="Proteomes" id="UP000515129">
    <property type="component" value="Unplaced"/>
</dbReference>
<feature type="domain" description="Cadherin" evidence="11">
    <location>
        <begin position="194"/>
        <end position="305"/>
    </location>
</feature>
<evidence type="ECO:0000256" key="5">
    <source>
        <dbReference type="ARBA" id="ARBA00022737"/>
    </source>
</evidence>
<dbReference type="InterPro" id="IPR015919">
    <property type="entry name" value="Cadherin-like_sf"/>
</dbReference>
<dbReference type="CDD" id="cd11304">
    <property type="entry name" value="Cadherin_repeat"/>
    <property type="match status" value="5"/>
</dbReference>
<dbReference type="GO" id="GO:0045296">
    <property type="term" value="F:cadherin binding"/>
    <property type="evidence" value="ECO:0007669"/>
    <property type="project" value="TreeGrafter"/>
</dbReference>
<evidence type="ECO:0000259" key="11">
    <source>
        <dbReference type="PROSITE" id="PS50268"/>
    </source>
</evidence>
<dbReference type="OrthoDB" id="9990384at2759"/>
<feature type="domain" description="Cadherin" evidence="11">
    <location>
        <begin position="90"/>
        <end position="193"/>
    </location>
</feature>
<keyword evidence="2" id="KW-1003">Cell membrane</keyword>
<dbReference type="SUPFAM" id="SSF49313">
    <property type="entry name" value="Cadherin-like"/>
    <property type="match status" value="5"/>
</dbReference>
<evidence type="ECO:0000256" key="9">
    <source>
        <dbReference type="ARBA" id="ARBA00023136"/>
    </source>
</evidence>
<name>A0A6P6MPN0_CARAU</name>
<keyword evidence="4" id="KW-0732">Signal</keyword>
<organism evidence="12 13">
    <name type="scientific">Carassius auratus</name>
    <name type="common">Goldfish</name>
    <dbReference type="NCBI Taxonomy" id="7957"/>
    <lineage>
        <taxon>Eukaryota</taxon>
        <taxon>Metazoa</taxon>
        <taxon>Chordata</taxon>
        <taxon>Craniata</taxon>
        <taxon>Vertebrata</taxon>
        <taxon>Euteleostomi</taxon>
        <taxon>Actinopterygii</taxon>
        <taxon>Neopterygii</taxon>
        <taxon>Teleostei</taxon>
        <taxon>Ostariophysi</taxon>
        <taxon>Cypriniformes</taxon>
        <taxon>Cyprinidae</taxon>
        <taxon>Cyprininae</taxon>
        <taxon>Carassius</taxon>
    </lineage>
</organism>
<keyword evidence="7" id="KW-0130">Cell adhesion</keyword>
<feature type="domain" description="Cadherin" evidence="11">
    <location>
        <begin position="6"/>
        <end position="89"/>
    </location>
</feature>
<dbReference type="SMART" id="SM00112">
    <property type="entry name" value="CA"/>
    <property type="match status" value="4"/>
</dbReference>
<feature type="domain" description="Cadherin" evidence="11">
    <location>
        <begin position="306"/>
        <end position="415"/>
    </location>
</feature>
<dbReference type="GO" id="GO:0008013">
    <property type="term" value="F:beta-catenin binding"/>
    <property type="evidence" value="ECO:0007669"/>
    <property type="project" value="TreeGrafter"/>
</dbReference>
<proteinExistence type="predicted"/>
<keyword evidence="9" id="KW-0472">Membrane</keyword>
<accession>A0A6P6MPN0</accession>
<comment type="subcellular location">
    <subcellularLocation>
        <location evidence="1">Cell membrane</location>
        <topology evidence="1">Single-pass type I membrane protein</topology>
    </subcellularLocation>
</comment>
<dbReference type="GO" id="GO:0007156">
    <property type="term" value="P:homophilic cell adhesion via plasma membrane adhesion molecules"/>
    <property type="evidence" value="ECO:0007669"/>
    <property type="project" value="InterPro"/>
</dbReference>
<evidence type="ECO:0000256" key="8">
    <source>
        <dbReference type="ARBA" id="ARBA00022989"/>
    </source>
</evidence>
<dbReference type="GO" id="GO:0016477">
    <property type="term" value="P:cell migration"/>
    <property type="evidence" value="ECO:0007669"/>
    <property type="project" value="TreeGrafter"/>
</dbReference>
<dbReference type="Gene3D" id="2.60.40.60">
    <property type="entry name" value="Cadherins"/>
    <property type="match status" value="5"/>
</dbReference>
<dbReference type="InterPro" id="IPR039808">
    <property type="entry name" value="Cadherin"/>
</dbReference>
<dbReference type="PRINTS" id="PR00205">
    <property type="entry name" value="CADHERIN"/>
</dbReference>
<evidence type="ECO:0000313" key="13">
    <source>
        <dbReference type="RefSeq" id="XP_026098640.1"/>
    </source>
</evidence>
<keyword evidence="8" id="KW-1133">Transmembrane helix</keyword>
<evidence type="ECO:0000256" key="10">
    <source>
        <dbReference type="PROSITE-ProRule" id="PRU00043"/>
    </source>
</evidence>
<dbReference type="RefSeq" id="XP_026098640.1">
    <property type="nucleotide sequence ID" value="XM_026242855.1"/>
</dbReference>
<dbReference type="PROSITE" id="PS50268">
    <property type="entry name" value="CADHERIN_2"/>
    <property type="match status" value="4"/>
</dbReference>
<keyword evidence="5" id="KW-0677">Repeat</keyword>
<dbReference type="PANTHER" id="PTHR24027:SF438">
    <property type="entry name" value="CADHERIN 23"/>
    <property type="match status" value="1"/>
</dbReference>
<evidence type="ECO:0000256" key="2">
    <source>
        <dbReference type="ARBA" id="ARBA00022475"/>
    </source>
</evidence>
<dbReference type="FunFam" id="2.60.40.60:FF:000098">
    <property type="entry name" value="cadherin-23 isoform X1"/>
    <property type="match status" value="1"/>
</dbReference>
<dbReference type="GO" id="GO:0016342">
    <property type="term" value="C:catenin complex"/>
    <property type="evidence" value="ECO:0007669"/>
    <property type="project" value="TreeGrafter"/>
</dbReference>
<gene>
    <name evidence="13" type="primary">LOC113069740</name>
</gene>